<reference evidence="2" key="1">
    <citation type="submission" date="2022-07" db="EMBL/GenBank/DDBJ databases">
        <title>Chromosome-level genome of Muraenolepis orangiensis.</title>
        <authorList>
            <person name="Kim J."/>
        </authorList>
    </citation>
    <scope>NUCLEOTIDE SEQUENCE</scope>
    <source>
        <strain evidence="2">KU_S4_2022</strain>
        <tissue evidence="2">Muscle</tissue>
    </source>
</reference>
<dbReference type="InterPro" id="IPR000718">
    <property type="entry name" value="Peptidase_M13"/>
</dbReference>
<evidence type="ECO:0000313" key="2">
    <source>
        <dbReference type="EMBL" id="KAJ3611289.1"/>
    </source>
</evidence>
<feature type="domain" description="Peptidase M13 N-terminal" evidence="1">
    <location>
        <begin position="7"/>
        <end position="128"/>
    </location>
</feature>
<gene>
    <name evidence="2" type="ORF">NHX12_021305</name>
</gene>
<dbReference type="PROSITE" id="PS51885">
    <property type="entry name" value="NEPRILYSIN"/>
    <property type="match status" value="1"/>
</dbReference>
<keyword evidence="3" id="KW-1185">Reference proteome</keyword>
<feature type="domain" description="Peptidase M13 N-terminal" evidence="1">
    <location>
        <begin position="138"/>
        <end position="259"/>
    </location>
</feature>
<accession>A0A9Q0IUC1</accession>
<dbReference type="Gene3D" id="1.10.1380.10">
    <property type="entry name" value="Neutral endopeptidase , domain2"/>
    <property type="match status" value="2"/>
</dbReference>
<sequence>MDQSVDPCEDFYAFGCGSWLKDHPIPETSNSYGIYSWLRQQRSDITHRFLSTDLLKAPSTPDELEAVTKAKVFYRSCVNEKQLDSQPMLKTLQQPEFRWPVVGEGLGGEWQWSPRQWDLQRTLAATRVQHSKNILIPKAYRAALLSLMVDMAMMLGAPERAARLQMDEVLQFEIKLAKMQVPFEQRTSENMYNKYTLSRLQRLVPQLVIVRAPQYFKDLFKLINATDPRTVANYVQWRSVLSRATALSRRFLYRYLDYARVS</sequence>
<dbReference type="GO" id="GO:0005886">
    <property type="term" value="C:plasma membrane"/>
    <property type="evidence" value="ECO:0007669"/>
    <property type="project" value="TreeGrafter"/>
</dbReference>
<protein>
    <recommendedName>
        <fullName evidence="1">Peptidase M13 N-terminal domain-containing protein</fullName>
    </recommendedName>
</protein>
<dbReference type="InterPro" id="IPR042089">
    <property type="entry name" value="Peptidase_M13_dom_2"/>
</dbReference>
<comment type="caution">
    <text evidence="2">The sequence shown here is derived from an EMBL/GenBank/DDBJ whole genome shotgun (WGS) entry which is preliminary data.</text>
</comment>
<dbReference type="GO" id="GO:0016485">
    <property type="term" value="P:protein processing"/>
    <property type="evidence" value="ECO:0007669"/>
    <property type="project" value="TreeGrafter"/>
</dbReference>
<dbReference type="InterPro" id="IPR008753">
    <property type="entry name" value="Peptidase_M13_N"/>
</dbReference>
<name>A0A9Q0IUC1_9TELE</name>
<dbReference type="OrthoDB" id="8940191at2759"/>
<organism evidence="2 3">
    <name type="scientific">Muraenolepis orangiensis</name>
    <name type="common">Patagonian moray cod</name>
    <dbReference type="NCBI Taxonomy" id="630683"/>
    <lineage>
        <taxon>Eukaryota</taxon>
        <taxon>Metazoa</taxon>
        <taxon>Chordata</taxon>
        <taxon>Craniata</taxon>
        <taxon>Vertebrata</taxon>
        <taxon>Euteleostomi</taxon>
        <taxon>Actinopterygii</taxon>
        <taxon>Neopterygii</taxon>
        <taxon>Teleostei</taxon>
        <taxon>Neoteleostei</taxon>
        <taxon>Acanthomorphata</taxon>
        <taxon>Zeiogadaria</taxon>
        <taxon>Gadariae</taxon>
        <taxon>Gadiformes</taxon>
        <taxon>Muraenolepidoidei</taxon>
        <taxon>Muraenolepididae</taxon>
        <taxon>Muraenolepis</taxon>
    </lineage>
</organism>
<dbReference type="AlphaFoldDB" id="A0A9Q0IUC1"/>
<dbReference type="PANTHER" id="PTHR11733">
    <property type="entry name" value="ZINC METALLOPROTEASE FAMILY M13 NEPRILYSIN-RELATED"/>
    <property type="match status" value="1"/>
</dbReference>
<dbReference type="SUPFAM" id="SSF55486">
    <property type="entry name" value="Metalloproteases ('zincins'), catalytic domain"/>
    <property type="match status" value="1"/>
</dbReference>
<proteinExistence type="predicted"/>
<dbReference type="EMBL" id="JANIIK010000037">
    <property type="protein sequence ID" value="KAJ3611289.1"/>
    <property type="molecule type" value="Genomic_DNA"/>
</dbReference>
<dbReference type="Proteomes" id="UP001148018">
    <property type="component" value="Unassembled WGS sequence"/>
</dbReference>
<dbReference type="PANTHER" id="PTHR11733:SF133">
    <property type="entry name" value="PHOSPHATE-REGULATING NEUTRAL ENDOPEPTIDASE PHEX"/>
    <property type="match status" value="1"/>
</dbReference>
<dbReference type="GO" id="GO:0004222">
    <property type="term" value="F:metalloendopeptidase activity"/>
    <property type="evidence" value="ECO:0007669"/>
    <property type="project" value="InterPro"/>
</dbReference>
<evidence type="ECO:0000313" key="3">
    <source>
        <dbReference type="Proteomes" id="UP001148018"/>
    </source>
</evidence>
<dbReference type="Pfam" id="PF05649">
    <property type="entry name" value="Peptidase_M13_N"/>
    <property type="match status" value="2"/>
</dbReference>
<evidence type="ECO:0000259" key="1">
    <source>
        <dbReference type="Pfam" id="PF05649"/>
    </source>
</evidence>